<dbReference type="KEGG" id="cim:CIMG_12054"/>
<keyword evidence="3" id="KW-1185">Reference proteome</keyword>
<evidence type="ECO:0000313" key="3">
    <source>
        <dbReference type="Proteomes" id="UP000001261"/>
    </source>
</evidence>
<feature type="region of interest" description="Disordered" evidence="1">
    <location>
        <begin position="205"/>
        <end position="226"/>
    </location>
</feature>
<dbReference type="InParanoid" id="A0A0D8JVA3"/>
<name>A0A0D8JVA3_COCIM</name>
<accession>A0A0D8JVA3</accession>
<sequence>MPVTSKPTLAPLDTSKSLVFPSELHDSPLFSAKFEMIKHEDALKTPITPPTAYTDLLKTLTPMIATPLSASAPSTSKSFSSSSSNPSTSTSPYFCTCQTHQKSLTTPLLTPLSATTTRSQPDRVQKPPRTPRTPRTPINLRSLRGSESAKASPVTESPRSASARSLLSPVAGSHAESNVRYLDASRCSSCARPVIVRQVVTRTITYKRTPLDPAPKGKRRKMEKKK</sequence>
<dbReference type="STRING" id="246410.A0A0D8JVA3"/>
<evidence type="ECO:0000313" key="2">
    <source>
        <dbReference type="EMBL" id="KJF60861.1"/>
    </source>
</evidence>
<dbReference type="AlphaFoldDB" id="A0A0D8JVA3"/>
<protein>
    <submittedName>
        <fullName evidence="2">Uncharacterized protein</fullName>
    </submittedName>
</protein>
<dbReference type="GeneID" id="24163980"/>
<dbReference type="PANTHER" id="PTHR42053">
    <property type="match status" value="1"/>
</dbReference>
<proteinExistence type="predicted"/>
<dbReference type="Proteomes" id="UP000001261">
    <property type="component" value="Unassembled WGS sequence"/>
</dbReference>
<feature type="region of interest" description="Disordered" evidence="1">
    <location>
        <begin position="106"/>
        <end position="173"/>
    </location>
</feature>
<dbReference type="PANTHER" id="PTHR42053:SF1">
    <property type="match status" value="1"/>
</dbReference>
<dbReference type="RefSeq" id="XP_012213971.1">
    <property type="nucleotide sequence ID" value="XM_012358548.1"/>
</dbReference>
<reference evidence="3" key="1">
    <citation type="journal article" date="2009" name="Genome Res.">
        <title>Comparative genomic analyses of the human fungal pathogens Coccidioides and their relatives.</title>
        <authorList>
            <person name="Sharpton T.J."/>
            <person name="Stajich J.E."/>
            <person name="Rounsley S.D."/>
            <person name="Gardner M.J."/>
            <person name="Wortman J.R."/>
            <person name="Jordar V.S."/>
            <person name="Maiti R."/>
            <person name="Kodira C.D."/>
            <person name="Neafsey D.E."/>
            <person name="Zeng Q."/>
            <person name="Hung C.-Y."/>
            <person name="McMahan C."/>
            <person name="Muszewska A."/>
            <person name="Grynberg M."/>
            <person name="Mandel M.A."/>
            <person name="Kellner E.M."/>
            <person name="Barker B.M."/>
            <person name="Galgiani J.N."/>
            <person name="Orbach M.J."/>
            <person name="Kirkland T.N."/>
            <person name="Cole G.T."/>
            <person name="Henn M.R."/>
            <person name="Birren B.W."/>
            <person name="Taylor J.W."/>
        </authorList>
    </citation>
    <scope>NUCLEOTIDE SEQUENCE [LARGE SCALE GENOMIC DNA]</scope>
    <source>
        <strain evidence="3">RS</strain>
    </source>
</reference>
<organism evidence="2 3">
    <name type="scientific">Coccidioides immitis (strain RS)</name>
    <name type="common">Valley fever fungus</name>
    <dbReference type="NCBI Taxonomy" id="246410"/>
    <lineage>
        <taxon>Eukaryota</taxon>
        <taxon>Fungi</taxon>
        <taxon>Dikarya</taxon>
        <taxon>Ascomycota</taxon>
        <taxon>Pezizomycotina</taxon>
        <taxon>Eurotiomycetes</taxon>
        <taxon>Eurotiomycetidae</taxon>
        <taxon>Onygenales</taxon>
        <taxon>Onygenaceae</taxon>
        <taxon>Coccidioides</taxon>
    </lineage>
</organism>
<dbReference type="OrthoDB" id="5405654at2759"/>
<dbReference type="EMBL" id="GG704913">
    <property type="protein sequence ID" value="KJF60861.1"/>
    <property type="molecule type" value="Genomic_DNA"/>
</dbReference>
<evidence type="ECO:0000256" key="1">
    <source>
        <dbReference type="SAM" id="MobiDB-lite"/>
    </source>
</evidence>
<dbReference type="OMA" id="TPMSATY"/>
<dbReference type="VEuPathDB" id="FungiDB:CIMG_12054"/>
<feature type="compositionally biased region" description="Basic residues" evidence="1">
    <location>
        <begin position="216"/>
        <end position="226"/>
    </location>
</feature>
<feature type="compositionally biased region" description="Low complexity" evidence="1">
    <location>
        <begin position="106"/>
        <end position="117"/>
    </location>
</feature>
<feature type="compositionally biased region" description="Low complexity" evidence="1">
    <location>
        <begin position="157"/>
        <end position="169"/>
    </location>
</feature>
<gene>
    <name evidence="2" type="ORF">CIMG_12054</name>
</gene>
<reference evidence="3" key="2">
    <citation type="journal article" date="2010" name="Genome Res.">
        <title>Population genomic sequencing of Coccidioides fungi reveals recent hybridization and transposon control.</title>
        <authorList>
            <person name="Neafsey D.E."/>
            <person name="Barker B.M."/>
            <person name="Sharpton T.J."/>
            <person name="Stajich J.E."/>
            <person name="Park D.J."/>
            <person name="Whiston E."/>
            <person name="Hung C.-Y."/>
            <person name="McMahan C."/>
            <person name="White J."/>
            <person name="Sykes S."/>
            <person name="Heiman D."/>
            <person name="Young S."/>
            <person name="Zeng Q."/>
            <person name="Abouelleil A."/>
            <person name="Aftuck L."/>
            <person name="Bessette D."/>
            <person name="Brown A."/>
            <person name="FitzGerald M."/>
            <person name="Lui A."/>
            <person name="Macdonald J.P."/>
            <person name="Priest M."/>
            <person name="Orbach M.J."/>
            <person name="Galgiani J.N."/>
            <person name="Kirkland T.N."/>
            <person name="Cole G.T."/>
            <person name="Birren B.W."/>
            <person name="Henn M.R."/>
            <person name="Taylor J.W."/>
            <person name="Rounsley S.D."/>
        </authorList>
    </citation>
    <scope>GENOME REANNOTATION</scope>
    <source>
        <strain evidence="3">RS</strain>
    </source>
</reference>